<dbReference type="AlphaFoldDB" id="A0A6A6V8U3"/>
<accession>A0A6A6V8U3</accession>
<gene>
    <name evidence="1" type="ORF">M011DRAFT_72137</name>
</gene>
<reference evidence="1" key="1">
    <citation type="journal article" date="2020" name="Stud. Mycol.">
        <title>101 Dothideomycetes genomes: a test case for predicting lifestyles and emergence of pathogens.</title>
        <authorList>
            <person name="Haridas S."/>
            <person name="Albert R."/>
            <person name="Binder M."/>
            <person name="Bloem J."/>
            <person name="Labutti K."/>
            <person name="Salamov A."/>
            <person name="Andreopoulos B."/>
            <person name="Baker S."/>
            <person name="Barry K."/>
            <person name="Bills G."/>
            <person name="Bluhm B."/>
            <person name="Cannon C."/>
            <person name="Castanera R."/>
            <person name="Culley D."/>
            <person name="Daum C."/>
            <person name="Ezra D."/>
            <person name="Gonzalez J."/>
            <person name="Henrissat B."/>
            <person name="Kuo A."/>
            <person name="Liang C."/>
            <person name="Lipzen A."/>
            <person name="Lutzoni F."/>
            <person name="Magnuson J."/>
            <person name="Mondo S."/>
            <person name="Nolan M."/>
            <person name="Ohm R."/>
            <person name="Pangilinan J."/>
            <person name="Park H.-J."/>
            <person name="Ramirez L."/>
            <person name="Alfaro M."/>
            <person name="Sun H."/>
            <person name="Tritt A."/>
            <person name="Yoshinaga Y."/>
            <person name="Zwiers L.-H."/>
            <person name="Turgeon B."/>
            <person name="Goodwin S."/>
            <person name="Spatafora J."/>
            <person name="Crous P."/>
            <person name="Grigoriev I."/>
        </authorList>
    </citation>
    <scope>NUCLEOTIDE SEQUENCE</scope>
    <source>
        <strain evidence="1">CBS 119925</strain>
    </source>
</reference>
<organism evidence="1 2">
    <name type="scientific">Sporormia fimetaria CBS 119925</name>
    <dbReference type="NCBI Taxonomy" id="1340428"/>
    <lineage>
        <taxon>Eukaryota</taxon>
        <taxon>Fungi</taxon>
        <taxon>Dikarya</taxon>
        <taxon>Ascomycota</taxon>
        <taxon>Pezizomycotina</taxon>
        <taxon>Dothideomycetes</taxon>
        <taxon>Pleosporomycetidae</taxon>
        <taxon>Pleosporales</taxon>
        <taxon>Sporormiaceae</taxon>
        <taxon>Sporormia</taxon>
    </lineage>
</organism>
<sequence length="187" mass="20843">MSKDGMEERCGLGIGSRCGKERPVLRSTPPAVYVANTTSLLSSRFQCCQRPCYDSAQTIPASSLWLLTAEMCRHCAYPETLISIRTPLISPEYEHQPCGSRLCAVCGPTPRTYSATMGSRNLFRHQRSCNVMTTRDANRYLSPQRGSVYYQKSGHGVHVELDWRIASRTLHTLLAAPGIFTVRVSIK</sequence>
<dbReference type="EMBL" id="MU006575">
    <property type="protein sequence ID" value="KAF2746945.1"/>
    <property type="molecule type" value="Genomic_DNA"/>
</dbReference>
<dbReference type="Proteomes" id="UP000799440">
    <property type="component" value="Unassembled WGS sequence"/>
</dbReference>
<evidence type="ECO:0000313" key="1">
    <source>
        <dbReference type="EMBL" id="KAF2746945.1"/>
    </source>
</evidence>
<keyword evidence="2" id="KW-1185">Reference proteome</keyword>
<protein>
    <submittedName>
        <fullName evidence="1">Uncharacterized protein</fullName>
    </submittedName>
</protein>
<evidence type="ECO:0000313" key="2">
    <source>
        <dbReference type="Proteomes" id="UP000799440"/>
    </source>
</evidence>
<name>A0A6A6V8U3_9PLEO</name>
<proteinExistence type="predicted"/>